<gene>
    <name evidence="5" type="ORF">H0E87_029097</name>
</gene>
<comment type="caution">
    <text evidence="5">The sequence shown here is derived from an EMBL/GenBank/DDBJ whole genome shotgun (WGS) entry which is preliminary data.</text>
</comment>
<accession>A0A8T2WKU6</accession>
<comment type="similarity">
    <text evidence="1">Belongs to the disease resistance NB-LRR family.</text>
</comment>
<dbReference type="Proteomes" id="UP000807159">
    <property type="component" value="Chromosome 18"/>
</dbReference>
<sequence length="728" mass="83676">MEMLIFVWLAQKRWRYGLRDGDMGCAEEMEMMHRNKKRSQGDRDVGFCSACAEEMEMMHRNKKRSQGDGDVVKMDVVGVVVDMINLLWIRFGRQINDVRKPRKKLQKLKADAEDLSNRKSGLTEERRDNVGKMASKHVRVEIIRRRRLKMRSANVRVRELMENCKFEESLIRDAPPSVVESLELPNIMEMASIECNFQKLLGYIGDGGVRKCLKRYGRPLESGPRQRRVRGEIFKNNISLFTFQEVLLLLDDVWDDIDLDPVEIPNPKKQGKVSEVVLATRYQIVCNKMKTDQSVKVDNVELIECRRAAGLTGEARAIVAAYEKWPVILTTLVQSSLLEMRVSGFYVMHDVLRDLALRIASPMGDSVTKFLVRAGLDDRLPPIEDEWKEKKCILLILNKLNSLPEAPDCAVLSTLLLQSNGDLEIISDMFFQYMTGLGVLNLSNNGISLLPSSVGNLINLRGLYLNQCYELAMLPSDVGSLKKLEILQIKETPINFLPPEEFLVNDPYGDINNLYDFGMQNMEGLKKCVVSGCNAMEILAEGKELEEDIFPNLEDLRLHDLLRSSNIVEGHVSPRSFANLKFLSLEKRDNLRYIFSWSMIKQLPKLETLYISNCKNLEDFFEENATETEIVNYELPSLKFFTLKCLPKIFSIDKIVALALSSIEEVYTIHCISVKSLPRSLVNAPRLMIVTGQRKWWDEELQWEDYTIKQQLQPLFKRMNSCIVLFKF</sequence>
<dbReference type="Pfam" id="PF23247">
    <property type="entry name" value="LRR_RPS2"/>
    <property type="match status" value="1"/>
</dbReference>
<dbReference type="EMBL" id="JACEGQ020000018">
    <property type="protein sequence ID" value="KAH8481488.1"/>
    <property type="molecule type" value="Genomic_DNA"/>
</dbReference>
<dbReference type="Gene3D" id="3.80.10.10">
    <property type="entry name" value="Ribonuclease Inhibitor"/>
    <property type="match status" value="2"/>
</dbReference>
<reference evidence="5" key="1">
    <citation type="journal article" date="2021" name="J. Hered.">
        <title>Genome Assembly of Salicaceae Populus deltoides (Eastern Cottonwood) I-69 Based on Nanopore Sequencing and Hi-C Technologies.</title>
        <authorList>
            <person name="Bai S."/>
            <person name="Wu H."/>
            <person name="Zhang J."/>
            <person name="Pan Z."/>
            <person name="Zhao W."/>
            <person name="Li Z."/>
            <person name="Tong C."/>
        </authorList>
    </citation>
    <scope>NUCLEOTIDE SEQUENCE</scope>
    <source>
        <tissue evidence="5">Leaf</tissue>
    </source>
</reference>
<keyword evidence="2" id="KW-0611">Plant defense</keyword>
<evidence type="ECO:0000259" key="3">
    <source>
        <dbReference type="Pfam" id="PF00931"/>
    </source>
</evidence>
<keyword evidence="6" id="KW-1185">Reference proteome</keyword>
<evidence type="ECO:0000256" key="1">
    <source>
        <dbReference type="ARBA" id="ARBA00008894"/>
    </source>
</evidence>
<proteinExistence type="inferred from homology"/>
<evidence type="ECO:0000256" key="2">
    <source>
        <dbReference type="ARBA" id="ARBA00022821"/>
    </source>
</evidence>
<evidence type="ECO:0000313" key="6">
    <source>
        <dbReference type="Proteomes" id="UP000807159"/>
    </source>
</evidence>
<dbReference type="InterPro" id="IPR050905">
    <property type="entry name" value="Plant_NBS-LRR"/>
</dbReference>
<evidence type="ECO:0000313" key="5">
    <source>
        <dbReference type="EMBL" id="KAH8481488.1"/>
    </source>
</evidence>
<dbReference type="AlphaFoldDB" id="A0A8T2WKU6"/>
<evidence type="ECO:0000259" key="4">
    <source>
        <dbReference type="Pfam" id="PF23247"/>
    </source>
</evidence>
<dbReference type="Pfam" id="PF00931">
    <property type="entry name" value="NB-ARC"/>
    <property type="match status" value="1"/>
</dbReference>
<dbReference type="InterPro" id="IPR057135">
    <property type="entry name" value="At4g27190-like_LRR"/>
</dbReference>
<dbReference type="PANTHER" id="PTHR33463">
    <property type="entry name" value="NB-ARC DOMAIN-CONTAINING PROTEIN-RELATED"/>
    <property type="match status" value="1"/>
</dbReference>
<dbReference type="PANTHER" id="PTHR33463:SF209">
    <property type="entry name" value="DISEASE RESISTANCE PROTEIN RPS2-LIKE"/>
    <property type="match status" value="1"/>
</dbReference>
<protein>
    <submittedName>
        <fullName evidence="5">Uncharacterized protein</fullName>
    </submittedName>
</protein>
<feature type="domain" description="NB-ARC" evidence="3">
    <location>
        <begin position="244"/>
        <end position="297"/>
    </location>
</feature>
<dbReference type="InterPro" id="IPR002182">
    <property type="entry name" value="NB-ARC"/>
</dbReference>
<dbReference type="InterPro" id="IPR032675">
    <property type="entry name" value="LRR_dom_sf"/>
</dbReference>
<feature type="domain" description="Disease resistance protein At4g27190-like leucine-rich repeats" evidence="4">
    <location>
        <begin position="553"/>
        <end position="677"/>
    </location>
</feature>
<name>A0A8T2WKU6_POPDE</name>
<dbReference type="SUPFAM" id="SSF52058">
    <property type="entry name" value="L domain-like"/>
    <property type="match status" value="1"/>
</dbReference>
<organism evidence="5 6">
    <name type="scientific">Populus deltoides</name>
    <name type="common">Eastern poplar</name>
    <name type="synonym">Eastern cottonwood</name>
    <dbReference type="NCBI Taxonomy" id="3696"/>
    <lineage>
        <taxon>Eukaryota</taxon>
        <taxon>Viridiplantae</taxon>
        <taxon>Streptophyta</taxon>
        <taxon>Embryophyta</taxon>
        <taxon>Tracheophyta</taxon>
        <taxon>Spermatophyta</taxon>
        <taxon>Magnoliopsida</taxon>
        <taxon>eudicotyledons</taxon>
        <taxon>Gunneridae</taxon>
        <taxon>Pentapetalae</taxon>
        <taxon>rosids</taxon>
        <taxon>fabids</taxon>
        <taxon>Malpighiales</taxon>
        <taxon>Salicaceae</taxon>
        <taxon>Saliceae</taxon>
        <taxon>Populus</taxon>
    </lineage>
</organism>
<dbReference type="GO" id="GO:0043531">
    <property type="term" value="F:ADP binding"/>
    <property type="evidence" value="ECO:0007669"/>
    <property type="project" value="InterPro"/>
</dbReference>